<dbReference type="InterPro" id="IPR050366">
    <property type="entry name" value="BP-dependent_transpt_permease"/>
</dbReference>
<evidence type="ECO:0000259" key="8">
    <source>
        <dbReference type="PROSITE" id="PS50928"/>
    </source>
</evidence>
<evidence type="ECO:0000256" key="2">
    <source>
        <dbReference type="ARBA" id="ARBA00022448"/>
    </source>
</evidence>
<keyword evidence="5 7" id="KW-1133">Transmembrane helix</keyword>
<sequence>MEATQKVEINVPRRKSEFQKFIKVLLARKVVVISLSILFLLVVVAIFAPWIAPYNPYTQNIANSLQPPSKEHILGTDQLGRDVLSRIIYGSRASLIVGFSSVALAGVIGSTLGLVAGYFGGILDSIIMRFMDALLAIPPIVLALSLGAALGGGLVGVVVALGVALIPTYARLMRGQVMAVREMDYIKAGEISGISNLRNILVHVMPNCISPIIVLATLNLGIAILAEAGLSFLGLGVNPPQAAWGSMVNDGYQYLSRLPGLSFAPGLCIVLVVMAFNIVGDALRDALDPKLRGSL</sequence>
<evidence type="ECO:0000256" key="6">
    <source>
        <dbReference type="ARBA" id="ARBA00023136"/>
    </source>
</evidence>
<dbReference type="Pfam" id="PF12911">
    <property type="entry name" value="OppC_N"/>
    <property type="match status" value="1"/>
</dbReference>
<dbReference type="Gene3D" id="1.10.3720.10">
    <property type="entry name" value="MetI-like"/>
    <property type="match status" value="1"/>
</dbReference>
<keyword evidence="3" id="KW-1003">Cell membrane</keyword>
<dbReference type="InterPro" id="IPR000515">
    <property type="entry name" value="MetI-like"/>
</dbReference>
<organism evidence="9 10">
    <name type="scientific">Evansella vedderi</name>
    <dbReference type="NCBI Taxonomy" id="38282"/>
    <lineage>
        <taxon>Bacteria</taxon>
        <taxon>Bacillati</taxon>
        <taxon>Bacillota</taxon>
        <taxon>Bacilli</taxon>
        <taxon>Bacillales</taxon>
        <taxon>Bacillaceae</taxon>
        <taxon>Evansella</taxon>
    </lineage>
</organism>
<evidence type="ECO:0000256" key="4">
    <source>
        <dbReference type="ARBA" id="ARBA00022692"/>
    </source>
</evidence>
<dbReference type="InterPro" id="IPR025966">
    <property type="entry name" value="OppC_N"/>
</dbReference>
<comment type="similarity">
    <text evidence="7">Belongs to the binding-protein-dependent transport system permease family.</text>
</comment>
<keyword evidence="6 7" id="KW-0472">Membrane</keyword>
<feature type="transmembrane region" description="Helical" evidence="7">
    <location>
        <begin position="258"/>
        <end position="279"/>
    </location>
</feature>
<dbReference type="Pfam" id="PF00528">
    <property type="entry name" value="BPD_transp_1"/>
    <property type="match status" value="1"/>
</dbReference>
<evidence type="ECO:0000313" key="10">
    <source>
        <dbReference type="Proteomes" id="UP001230005"/>
    </source>
</evidence>
<dbReference type="Proteomes" id="UP001230005">
    <property type="component" value="Unassembled WGS sequence"/>
</dbReference>
<keyword evidence="4 7" id="KW-0812">Transmembrane</keyword>
<dbReference type="SUPFAM" id="SSF161098">
    <property type="entry name" value="MetI-like"/>
    <property type="match status" value="1"/>
</dbReference>
<feature type="transmembrane region" description="Helical" evidence="7">
    <location>
        <begin position="212"/>
        <end position="237"/>
    </location>
</feature>
<keyword evidence="10" id="KW-1185">Reference proteome</keyword>
<keyword evidence="2 7" id="KW-0813">Transport</keyword>
<protein>
    <submittedName>
        <fullName evidence="9">ABC-type dipeptide/oligopeptide/nickel transport system permease subunit</fullName>
    </submittedName>
</protein>
<reference evidence="9 10" key="1">
    <citation type="submission" date="2023-07" db="EMBL/GenBank/DDBJ databases">
        <title>Genomic Encyclopedia of Type Strains, Phase IV (KMG-IV): sequencing the most valuable type-strain genomes for metagenomic binning, comparative biology and taxonomic classification.</title>
        <authorList>
            <person name="Goeker M."/>
        </authorList>
    </citation>
    <scope>NUCLEOTIDE SEQUENCE [LARGE SCALE GENOMIC DNA]</scope>
    <source>
        <strain evidence="9 10">DSM 9768</strain>
    </source>
</reference>
<gene>
    <name evidence="9" type="ORF">J2S74_004563</name>
</gene>
<evidence type="ECO:0000256" key="5">
    <source>
        <dbReference type="ARBA" id="ARBA00022989"/>
    </source>
</evidence>
<evidence type="ECO:0000256" key="1">
    <source>
        <dbReference type="ARBA" id="ARBA00004651"/>
    </source>
</evidence>
<feature type="transmembrane region" description="Helical" evidence="7">
    <location>
        <begin position="95"/>
        <end position="119"/>
    </location>
</feature>
<dbReference type="InterPro" id="IPR035906">
    <property type="entry name" value="MetI-like_sf"/>
</dbReference>
<dbReference type="PANTHER" id="PTHR43386:SF1">
    <property type="entry name" value="D,D-DIPEPTIDE TRANSPORT SYSTEM PERMEASE PROTEIN DDPC-RELATED"/>
    <property type="match status" value="1"/>
</dbReference>
<dbReference type="EMBL" id="JAUSUG010000023">
    <property type="protein sequence ID" value="MDQ0257117.1"/>
    <property type="molecule type" value="Genomic_DNA"/>
</dbReference>
<evidence type="ECO:0000313" key="9">
    <source>
        <dbReference type="EMBL" id="MDQ0257117.1"/>
    </source>
</evidence>
<dbReference type="PANTHER" id="PTHR43386">
    <property type="entry name" value="OLIGOPEPTIDE TRANSPORT SYSTEM PERMEASE PROTEIN APPC"/>
    <property type="match status" value="1"/>
</dbReference>
<dbReference type="RefSeq" id="WP_307330333.1">
    <property type="nucleotide sequence ID" value="NZ_JAUSUG010000023.1"/>
</dbReference>
<feature type="domain" description="ABC transmembrane type-1" evidence="8">
    <location>
        <begin position="91"/>
        <end position="280"/>
    </location>
</feature>
<dbReference type="CDD" id="cd06261">
    <property type="entry name" value="TM_PBP2"/>
    <property type="match status" value="1"/>
</dbReference>
<accession>A0ABU0A0V7</accession>
<evidence type="ECO:0000256" key="7">
    <source>
        <dbReference type="RuleBase" id="RU363032"/>
    </source>
</evidence>
<feature type="transmembrane region" description="Helical" evidence="7">
    <location>
        <begin position="30"/>
        <end position="52"/>
    </location>
</feature>
<proteinExistence type="inferred from homology"/>
<feature type="transmembrane region" description="Helical" evidence="7">
    <location>
        <begin position="140"/>
        <end position="166"/>
    </location>
</feature>
<comment type="subcellular location">
    <subcellularLocation>
        <location evidence="1 7">Cell membrane</location>
        <topology evidence="1 7">Multi-pass membrane protein</topology>
    </subcellularLocation>
</comment>
<name>A0ABU0A0V7_9BACI</name>
<evidence type="ECO:0000256" key="3">
    <source>
        <dbReference type="ARBA" id="ARBA00022475"/>
    </source>
</evidence>
<dbReference type="PROSITE" id="PS50928">
    <property type="entry name" value="ABC_TM1"/>
    <property type="match status" value="1"/>
</dbReference>
<comment type="caution">
    <text evidence="9">The sequence shown here is derived from an EMBL/GenBank/DDBJ whole genome shotgun (WGS) entry which is preliminary data.</text>
</comment>